<name>A0A7U7G4E2_9PROT</name>
<feature type="domain" description="Glycosyltransferase 2-like" evidence="1">
    <location>
        <begin position="361"/>
        <end position="504"/>
    </location>
</feature>
<comment type="caution">
    <text evidence="2">The sequence shown here is derived from an EMBL/GenBank/DDBJ whole genome shotgun (WGS) entry which is preliminary data.</text>
</comment>
<dbReference type="SUPFAM" id="SSF53756">
    <property type="entry name" value="UDP-Glycosyltransferase/glycogen phosphorylase"/>
    <property type="match status" value="1"/>
</dbReference>
<dbReference type="InterPro" id="IPR029044">
    <property type="entry name" value="Nucleotide-diphossugar_trans"/>
</dbReference>
<accession>A0A7U7G4E2</accession>
<dbReference type="EMBL" id="CBLY010000002">
    <property type="protein sequence ID" value="CDG32921.1"/>
    <property type="molecule type" value="Genomic_DNA"/>
</dbReference>
<dbReference type="AlphaFoldDB" id="A0A7U7G4E2"/>
<proteinExistence type="predicted"/>
<reference evidence="2 3" key="2">
    <citation type="journal article" date="2014" name="PLoS ONE">
        <title>Evolution of mitochondria reconstructed from the energy metabolism of living bacteria.</title>
        <authorList>
            <person name="Degli Esposti M."/>
            <person name="Chouaia B."/>
            <person name="Comandatore F."/>
            <person name="Crotti E."/>
            <person name="Sassera D."/>
            <person name="Lievens P.M."/>
            <person name="Daffonchio D."/>
            <person name="Bandi C."/>
        </authorList>
    </citation>
    <scope>NUCLEOTIDE SEQUENCE [LARGE SCALE GENOMIC DNA]</scope>
    <source>
        <strain evidence="3">AM169</strain>
    </source>
</reference>
<organism evidence="2 3">
    <name type="scientific">Parasaccharibacter apium</name>
    <dbReference type="NCBI Taxonomy" id="1510841"/>
    <lineage>
        <taxon>Bacteria</taxon>
        <taxon>Pseudomonadati</taxon>
        <taxon>Pseudomonadota</taxon>
        <taxon>Alphaproteobacteria</taxon>
        <taxon>Acetobacterales</taxon>
        <taxon>Acetobacteraceae</taxon>
        <taxon>Parasaccharibacter</taxon>
    </lineage>
</organism>
<sequence>MSSGVADRAGGPLGGLSPQWLEFQPQWYLLRYPDAQELMLQHGYEDAQRFYEEIGCHRGHSPNRYFDEIWYRQAYPEVRRGLLEKRWKSGFEHYRSEGYHRFSPHWLFDEVAYRRRYLELTDRHLAERGFCNGYDHYLSHGEAHGFRAGPFVDVTLLQEMAGRHEEWFGPEGLLASWLVLPAYIADAAPLSWYFDAPWYLETYPQVREAIEAGDYGNALHHYLTNPTPEAFNPSPWFDEAYYRRTSPDILPSVGAGGLRNGYEHFVLFGAHEGRSPAEGIDLALYKRHPLVWSDCEGGVYDSPFARLVAEKAGHAVPVGCEDPLPDEDQTRQLFRDDAALHLPALARQKLDFRVRGMAEVSVIMVVHDQIDLTLQALASLRAGYDGAIELIIVDSGSCDETSGLEQLVEGAIILRHRTNIGYLLGCNEALEHVTAPAVLYLNNDIRLYPDALHHALKRLYRQETTGAVAARLVRTNLFLQEAGSIIWRDGATYGYRRQDDPNIPEASFSREVDYGSAAFLLVRTGLLRRLGGYDTRYWPAYFEDTDLCVRLQKIGARIVYEPLAMVEHLEFGSSGQSGSHQLIQRHWKVFAQQHQEFLRQQQPQHIRNALLGRERRRPERQRVLLIEDRIPLRGLGSGYVRSNDIVRALVALDYHVTVFPVMREQIPPFLLYRDFPEEVELVFNQDMSTLLEFLEERAGYYDLLWVGRTHNMARLLPLLNEASRFLPHCGSVLDTEVVAAPRTLLQQKVTGLMADGSPAPELAPEAWEEEQDRLLAEELRCAHYCQQIVAVTEHDAGLIRRAGYPNVMVLGHGMAVEPTSRPYGERRDILFLGAFHSEASPNYDSMTWFVEEVLPLLKALPEDVCLHIAGYVHPAVDMTPLGQHDRVEILGAVDDLGALFDRYRVFVAPTRFAGGLPFKVHEAAARGLPMVVTDLLREEVGWQAGESLLSAPGTDPAGFAAAVEQLYDDETLWQRIRQSALEAVKRDTDLGQFRHRLKQIVDASLN</sequence>
<keyword evidence="2" id="KW-0328">Glycosyltransferase</keyword>
<evidence type="ECO:0000313" key="2">
    <source>
        <dbReference type="EMBL" id="CDG32921.1"/>
    </source>
</evidence>
<dbReference type="SUPFAM" id="SSF53448">
    <property type="entry name" value="Nucleotide-diphospho-sugar transferases"/>
    <property type="match status" value="1"/>
</dbReference>
<dbReference type="Proteomes" id="UP000027590">
    <property type="component" value="Unassembled WGS sequence"/>
</dbReference>
<dbReference type="PANTHER" id="PTHR43179">
    <property type="entry name" value="RHAMNOSYLTRANSFERASE WBBL"/>
    <property type="match status" value="1"/>
</dbReference>
<keyword evidence="2" id="KW-0808">Transferase</keyword>
<dbReference type="EC" id="2.4.1.-" evidence="2"/>
<dbReference type="CDD" id="cd03801">
    <property type="entry name" value="GT4_PimA-like"/>
    <property type="match status" value="1"/>
</dbReference>
<evidence type="ECO:0000259" key="1">
    <source>
        <dbReference type="Pfam" id="PF00535"/>
    </source>
</evidence>
<dbReference type="PANTHER" id="PTHR43179:SF7">
    <property type="entry name" value="RHAMNOSYLTRANSFERASE WBBL"/>
    <property type="match status" value="1"/>
</dbReference>
<dbReference type="InterPro" id="IPR001173">
    <property type="entry name" value="Glyco_trans_2-like"/>
</dbReference>
<dbReference type="Pfam" id="PF00535">
    <property type="entry name" value="Glycos_transf_2"/>
    <property type="match status" value="1"/>
</dbReference>
<dbReference type="Pfam" id="PF13692">
    <property type="entry name" value="Glyco_trans_1_4"/>
    <property type="match status" value="1"/>
</dbReference>
<gene>
    <name evidence="2" type="ORF">SACS_0183</name>
</gene>
<protein>
    <submittedName>
        <fullName evidence="2">Glycosyltransferase</fullName>
        <ecNumber evidence="2">2.4.1.-</ecNumber>
    </submittedName>
</protein>
<dbReference type="Gene3D" id="3.40.50.2000">
    <property type="entry name" value="Glycogen Phosphorylase B"/>
    <property type="match status" value="1"/>
</dbReference>
<dbReference type="RefSeq" id="WP_043557974.1">
    <property type="nucleotide sequence ID" value="NZ_CBLY010000002.1"/>
</dbReference>
<dbReference type="Gene3D" id="3.90.550.10">
    <property type="entry name" value="Spore Coat Polysaccharide Biosynthesis Protein SpsA, Chain A"/>
    <property type="match status" value="1"/>
</dbReference>
<dbReference type="GO" id="GO:0016757">
    <property type="term" value="F:glycosyltransferase activity"/>
    <property type="evidence" value="ECO:0007669"/>
    <property type="project" value="UniProtKB-KW"/>
</dbReference>
<evidence type="ECO:0000313" key="3">
    <source>
        <dbReference type="Proteomes" id="UP000027590"/>
    </source>
</evidence>
<reference evidence="2 3" key="1">
    <citation type="journal article" date="2014" name="Genome Biol. Evol.">
        <title>Acetic acid bacteria genomes reveal functional traits for adaptation to life in insect guts.</title>
        <authorList>
            <person name="Chouaia B."/>
            <person name="Gaiarsa S."/>
            <person name="Crotti E."/>
            <person name="Comandatore F."/>
            <person name="Degli Esposti M."/>
            <person name="Ricci I."/>
            <person name="Alma A."/>
            <person name="Favia G."/>
            <person name="Bandi C."/>
            <person name="Daffonchio D."/>
        </authorList>
    </citation>
    <scope>NUCLEOTIDE SEQUENCE [LARGE SCALE GENOMIC DNA]</scope>
    <source>
        <strain evidence="3">AM169</strain>
    </source>
</reference>